<evidence type="ECO:0000256" key="1">
    <source>
        <dbReference type="SAM" id="Phobius"/>
    </source>
</evidence>
<feature type="transmembrane region" description="Helical" evidence="1">
    <location>
        <begin position="36"/>
        <end position="64"/>
    </location>
</feature>
<organismHost>
    <name type="scientific">Paramecium bursaria</name>
    <dbReference type="NCBI Taxonomy" id="74790"/>
</organismHost>
<reference evidence="2 3" key="1">
    <citation type="journal article" date="2007" name="Virology">
        <title>Sequence and annotation of the 314-kb MT325 and the 321-kb FR483 viruses that infect Chlorella Pbi.</title>
        <authorList>
            <person name="Fitzgerald L.A."/>
            <person name="Graves M.V."/>
            <person name="Li X."/>
            <person name="Feldblyum T."/>
            <person name="Hartigan J."/>
            <person name="Van Etten J.L."/>
        </authorList>
    </citation>
    <scope>NUCLEOTIDE SEQUENCE [LARGE SCALE GENOMIC DNA]</scope>
    <source>
        <strain evidence="2 3">FR483</strain>
    </source>
</reference>
<dbReference type="GeneID" id="5470155"/>
<gene>
    <name evidence="2" type="primary">n608R</name>
    <name evidence="2" type="ORF">FR483_n608R</name>
</gene>
<evidence type="ECO:0000313" key="3">
    <source>
        <dbReference type="Proteomes" id="UP000204095"/>
    </source>
</evidence>
<sequence length="81" mass="8953">MSGTIVVVNEDTVLFVTNLTAILVIFSEASKLISRLVFLVMVLLRDSALPFLLPKLVFLVIVLFRDSALSFLPMGRRGLCV</sequence>
<keyword evidence="1" id="KW-0812">Transmembrane</keyword>
<dbReference type="EMBL" id="DQ890022">
    <property type="protein sequence ID" value="ABT15893.1"/>
    <property type="molecule type" value="Genomic_DNA"/>
</dbReference>
<proteinExistence type="predicted"/>
<name>A7J7W2_PBCVF</name>
<feature type="transmembrane region" description="Helical" evidence="1">
    <location>
        <begin position="12"/>
        <end position="29"/>
    </location>
</feature>
<keyword evidence="1" id="KW-1133">Transmembrane helix</keyword>
<dbReference type="Proteomes" id="UP000204095">
    <property type="component" value="Segment"/>
</dbReference>
<dbReference type="RefSeq" id="YP_001426240.1">
    <property type="nucleotide sequence ID" value="NC_008603.1"/>
</dbReference>
<organism evidence="2 3">
    <name type="scientific">Paramecium bursaria Chlorella virus FR483</name>
    <name type="common">PBCV-FR483</name>
    <dbReference type="NCBI Taxonomy" id="399781"/>
    <lineage>
        <taxon>Viruses</taxon>
        <taxon>Varidnaviria</taxon>
        <taxon>Bamfordvirae</taxon>
        <taxon>Nucleocytoviricota</taxon>
        <taxon>Megaviricetes</taxon>
        <taxon>Algavirales</taxon>
        <taxon>Phycodnaviridae</taxon>
        <taxon>Chlorovirus</taxon>
        <taxon>Chlorovirus conductrix</taxon>
        <taxon>Paramecium bursaria Chlorella virus A1</taxon>
    </lineage>
</organism>
<accession>A7J7W2</accession>
<evidence type="ECO:0000313" key="2">
    <source>
        <dbReference type="EMBL" id="ABT15893.1"/>
    </source>
</evidence>
<dbReference type="KEGG" id="vg:5470155"/>
<keyword evidence="1" id="KW-0472">Membrane</keyword>
<protein>
    <submittedName>
        <fullName evidence="2">Uncharacterized protein n608R</fullName>
    </submittedName>
</protein>